<dbReference type="Pfam" id="PF13619">
    <property type="entry name" value="KTSC"/>
    <property type="match status" value="1"/>
</dbReference>
<name>A0A3R9P6L2_9BACT</name>
<evidence type="ECO:0000313" key="4">
    <source>
        <dbReference type="Proteomes" id="UP000273500"/>
    </source>
</evidence>
<gene>
    <name evidence="3" type="ORF">EI291_18435</name>
</gene>
<accession>A0A3R9P6L2</accession>
<feature type="region of interest" description="Disordered" evidence="1">
    <location>
        <begin position="67"/>
        <end position="87"/>
    </location>
</feature>
<feature type="compositionally biased region" description="Polar residues" evidence="1">
    <location>
        <begin position="126"/>
        <end position="139"/>
    </location>
</feature>
<reference evidence="3 4" key="1">
    <citation type="submission" date="2018-12" db="EMBL/GenBank/DDBJ databases">
        <authorList>
            <person name="Feng G."/>
            <person name="Zhu H."/>
        </authorList>
    </citation>
    <scope>NUCLEOTIDE SEQUENCE [LARGE SCALE GENOMIC DNA]</scope>
    <source>
        <strain evidence="3 4">KCTC 12533</strain>
    </source>
</reference>
<protein>
    <submittedName>
        <fullName evidence="3">KTSC domain-containing protein</fullName>
    </submittedName>
</protein>
<feature type="region of interest" description="Disordered" evidence="1">
    <location>
        <begin position="114"/>
        <end position="139"/>
    </location>
</feature>
<dbReference type="AlphaFoldDB" id="A0A3R9P6L2"/>
<dbReference type="EMBL" id="RWIT01000014">
    <property type="protein sequence ID" value="RSK45337.1"/>
    <property type="molecule type" value="Genomic_DNA"/>
</dbReference>
<feature type="compositionally biased region" description="Polar residues" evidence="1">
    <location>
        <begin position="67"/>
        <end position="85"/>
    </location>
</feature>
<evidence type="ECO:0000313" key="3">
    <source>
        <dbReference type="EMBL" id="RSK45337.1"/>
    </source>
</evidence>
<evidence type="ECO:0000256" key="1">
    <source>
        <dbReference type="SAM" id="MobiDB-lite"/>
    </source>
</evidence>
<dbReference type="OrthoDB" id="8450910at2"/>
<dbReference type="InterPro" id="IPR025309">
    <property type="entry name" value="KTSC_dom"/>
</dbReference>
<comment type="caution">
    <text evidence="3">The sequence shown here is derived from an EMBL/GenBank/DDBJ whole genome shotgun (WGS) entry which is preliminary data.</text>
</comment>
<proteinExistence type="predicted"/>
<feature type="domain" description="KTSC" evidence="2">
    <location>
        <begin position="8"/>
        <end position="48"/>
    </location>
</feature>
<keyword evidence="4" id="KW-1185">Reference proteome</keyword>
<dbReference type="Proteomes" id="UP000273500">
    <property type="component" value="Unassembled WGS sequence"/>
</dbReference>
<organism evidence="3 4">
    <name type="scientific">Hymenobacter rigui</name>
    <dbReference type="NCBI Taxonomy" id="334424"/>
    <lineage>
        <taxon>Bacteria</taxon>
        <taxon>Pseudomonadati</taxon>
        <taxon>Bacteroidota</taxon>
        <taxon>Cytophagia</taxon>
        <taxon>Cytophagales</taxon>
        <taxon>Hymenobacteraceae</taxon>
        <taxon>Hymenobacter</taxon>
    </lineage>
</organism>
<evidence type="ECO:0000259" key="2">
    <source>
        <dbReference type="Pfam" id="PF13619"/>
    </source>
</evidence>
<sequence>MQRRPVRSTSLKAVGYEAATQTLEIEYRHGGLVRYTGVPAAIHAALLQLYPTSSCSWSRCWNATTTGENSCAGSGSAPNSATGTPPTRCAARPRWRYGWPARSALRGCCRRGRPEWSTPGPADSLVFSTQQSRAPCTAK</sequence>